<dbReference type="EMBL" id="JAVFKD010000015">
    <property type="protein sequence ID" value="KAK5988510.1"/>
    <property type="molecule type" value="Genomic_DNA"/>
</dbReference>
<comment type="caution">
    <text evidence="1">The sequence shown here is derived from an EMBL/GenBank/DDBJ whole genome shotgun (WGS) entry which is preliminary data.</text>
</comment>
<evidence type="ECO:0000313" key="2">
    <source>
        <dbReference type="Proteomes" id="UP001338125"/>
    </source>
</evidence>
<accession>A0ABR0S8L8</accession>
<keyword evidence="2" id="KW-1185">Reference proteome</keyword>
<protein>
    <submittedName>
        <fullName evidence="1">Uncharacterized protein</fullName>
    </submittedName>
</protein>
<name>A0ABR0S8L8_9HYPO</name>
<reference evidence="1 2" key="1">
    <citation type="submission" date="2024-01" db="EMBL/GenBank/DDBJ databases">
        <title>Complete genome of Cladobotryum mycophilum ATHUM6906.</title>
        <authorList>
            <person name="Christinaki A.C."/>
            <person name="Myridakis A.I."/>
            <person name="Kouvelis V.N."/>
        </authorList>
    </citation>
    <scope>NUCLEOTIDE SEQUENCE [LARGE SCALE GENOMIC DNA]</scope>
    <source>
        <strain evidence="1 2">ATHUM6906</strain>
    </source>
</reference>
<sequence length="258" mass="29249">MDNGHLQLSPYCGICEERISRDESCFPTTIQDSITVKHDHFSFQIQARPLLELMVSSADTRTVKDMLLRPSFLTIHHDCHIIFIENCTIKELDTLHHRLWTITAWKNPWRKAPPIYLSDERIDTQNLQVAACLDGLHPLCTLPVELLAMIRTYSTGAFLWRYIFILRVAARASSLRDEASLVVPLGDIVSWERNGTIQLAKLASPSLVTVRVTMDSGGIRKIEWLSHTINYSGECHQSSAFIVRRGDLLLGVTAQIQV</sequence>
<dbReference type="Proteomes" id="UP001338125">
    <property type="component" value="Unassembled WGS sequence"/>
</dbReference>
<gene>
    <name evidence="1" type="ORF">PT974_09993</name>
</gene>
<evidence type="ECO:0000313" key="1">
    <source>
        <dbReference type="EMBL" id="KAK5988510.1"/>
    </source>
</evidence>
<proteinExistence type="predicted"/>
<organism evidence="1 2">
    <name type="scientific">Cladobotryum mycophilum</name>
    <dbReference type="NCBI Taxonomy" id="491253"/>
    <lineage>
        <taxon>Eukaryota</taxon>
        <taxon>Fungi</taxon>
        <taxon>Dikarya</taxon>
        <taxon>Ascomycota</taxon>
        <taxon>Pezizomycotina</taxon>
        <taxon>Sordariomycetes</taxon>
        <taxon>Hypocreomycetidae</taxon>
        <taxon>Hypocreales</taxon>
        <taxon>Hypocreaceae</taxon>
        <taxon>Cladobotryum</taxon>
    </lineage>
</organism>